<dbReference type="InterPro" id="IPR036900">
    <property type="entry name" value="A-D-PHexomutase_C_sf"/>
</dbReference>
<evidence type="ECO:0000256" key="10">
    <source>
        <dbReference type="ARBA" id="ARBA00023235"/>
    </source>
</evidence>
<dbReference type="SUPFAM" id="SSF53738">
    <property type="entry name" value="Phosphoglucomutase, first 3 domains"/>
    <property type="match status" value="3"/>
</dbReference>
<evidence type="ECO:0000256" key="14">
    <source>
        <dbReference type="RuleBase" id="RU004326"/>
    </source>
</evidence>
<dbReference type="Pfam" id="PF02878">
    <property type="entry name" value="PGM_PMM_I"/>
    <property type="match status" value="1"/>
</dbReference>
<dbReference type="AlphaFoldDB" id="A0A926HX95"/>
<dbReference type="Gene3D" id="3.30.310.50">
    <property type="entry name" value="Alpha-D-phosphohexomutase, C-terminal domain"/>
    <property type="match status" value="1"/>
</dbReference>
<dbReference type="EMBL" id="JACRSS010000003">
    <property type="protein sequence ID" value="MBC8538835.1"/>
    <property type="molecule type" value="Genomic_DNA"/>
</dbReference>
<dbReference type="Pfam" id="PF02879">
    <property type="entry name" value="PGM_PMM_II"/>
    <property type="match status" value="1"/>
</dbReference>
<dbReference type="InterPro" id="IPR016066">
    <property type="entry name" value="A-D-PHexomutase_CS"/>
</dbReference>
<evidence type="ECO:0000256" key="9">
    <source>
        <dbReference type="ARBA" id="ARBA00022842"/>
    </source>
</evidence>
<keyword evidence="8 14" id="KW-0479">Metal-binding</keyword>
<dbReference type="InterPro" id="IPR005846">
    <property type="entry name" value="A-D-PHexomutase_a/b/a-III"/>
</dbReference>
<dbReference type="InterPro" id="IPR005844">
    <property type="entry name" value="A-D-PHexomutase_a/b/a-I"/>
</dbReference>
<dbReference type="PANTHER" id="PTHR45745:SF1">
    <property type="entry name" value="PHOSPHOGLUCOMUTASE 2B-RELATED"/>
    <property type="match status" value="1"/>
</dbReference>
<dbReference type="PRINTS" id="PR00509">
    <property type="entry name" value="PGMPMM"/>
</dbReference>
<dbReference type="Gene3D" id="3.40.120.10">
    <property type="entry name" value="Alpha-D-Glucose-1,6-Bisphosphate, subunit A, domain 3"/>
    <property type="match status" value="3"/>
</dbReference>
<dbReference type="PANTHER" id="PTHR45745">
    <property type="entry name" value="PHOSPHOMANNOMUTASE 45A"/>
    <property type="match status" value="1"/>
</dbReference>
<accession>A0A926HX95</accession>
<evidence type="ECO:0000313" key="19">
    <source>
        <dbReference type="EMBL" id="MBC8538835.1"/>
    </source>
</evidence>
<evidence type="ECO:0000259" key="15">
    <source>
        <dbReference type="Pfam" id="PF00408"/>
    </source>
</evidence>
<feature type="domain" description="Alpha-D-phosphohexomutase alpha/beta/alpha" evidence="17">
    <location>
        <begin position="224"/>
        <end position="311"/>
    </location>
</feature>
<evidence type="ECO:0000256" key="11">
    <source>
        <dbReference type="ARBA" id="ARBA00039995"/>
    </source>
</evidence>
<dbReference type="PROSITE" id="PS00710">
    <property type="entry name" value="PGM_PMM"/>
    <property type="match status" value="1"/>
</dbReference>
<comment type="caution">
    <text evidence="19">The sequence shown here is derived from an EMBL/GenBank/DDBJ whole genome shotgun (WGS) entry which is preliminary data.</text>
</comment>
<evidence type="ECO:0000256" key="8">
    <source>
        <dbReference type="ARBA" id="ARBA00022723"/>
    </source>
</evidence>
<dbReference type="GO" id="GO:0006166">
    <property type="term" value="P:purine ribonucleoside salvage"/>
    <property type="evidence" value="ECO:0007669"/>
    <property type="project" value="TreeGrafter"/>
</dbReference>
<dbReference type="Pfam" id="PF02880">
    <property type="entry name" value="PGM_PMM_III"/>
    <property type="match status" value="1"/>
</dbReference>
<dbReference type="CDD" id="cd05799">
    <property type="entry name" value="PGM2"/>
    <property type="match status" value="1"/>
</dbReference>
<keyword evidence="7" id="KW-0597">Phosphoprotein</keyword>
<evidence type="ECO:0000256" key="3">
    <source>
        <dbReference type="ARBA" id="ARBA00005164"/>
    </source>
</evidence>
<dbReference type="GO" id="GO:0008973">
    <property type="term" value="F:phosphopentomutase activity"/>
    <property type="evidence" value="ECO:0007669"/>
    <property type="project" value="TreeGrafter"/>
</dbReference>
<evidence type="ECO:0000256" key="7">
    <source>
        <dbReference type="ARBA" id="ARBA00022553"/>
    </source>
</evidence>
<reference evidence="19" key="1">
    <citation type="submission" date="2020-08" db="EMBL/GenBank/DDBJ databases">
        <title>Genome public.</title>
        <authorList>
            <person name="Liu C."/>
            <person name="Sun Q."/>
        </authorList>
    </citation>
    <scope>NUCLEOTIDE SEQUENCE</scope>
    <source>
        <strain evidence="19">NSJ-63</strain>
    </source>
</reference>
<dbReference type="InterPro" id="IPR005843">
    <property type="entry name" value="A-D-PHexomutase_C"/>
</dbReference>
<evidence type="ECO:0000259" key="18">
    <source>
        <dbReference type="Pfam" id="PF02880"/>
    </source>
</evidence>
<name>A0A926HX95_9FIRM</name>
<evidence type="ECO:0000256" key="5">
    <source>
        <dbReference type="ARBA" id="ARBA00010231"/>
    </source>
</evidence>
<evidence type="ECO:0000256" key="4">
    <source>
        <dbReference type="ARBA" id="ARBA00005189"/>
    </source>
</evidence>
<feature type="domain" description="Alpha-D-phosphohexomutase alpha/beta/alpha" evidence="18">
    <location>
        <begin position="324"/>
        <end position="448"/>
    </location>
</feature>
<evidence type="ECO:0000313" key="20">
    <source>
        <dbReference type="Proteomes" id="UP000617951"/>
    </source>
</evidence>
<evidence type="ECO:0000256" key="13">
    <source>
        <dbReference type="ARBA" id="ARBA00041467"/>
    </source>
</evidence>
<dbReference type="Proteomes" id="UP000617951">
    <property type="component" value="Unassembled WGS sequence"/>
</dbReference>
<evidence type="ECO:0000259" key="17">
    <source>
        <dbReference type="Pfam" id="PF02879"/>
    </source>
</evidence>
<comment type="catalytic activity">
    <reaction evidence="1">
        <text>alpha-D-glucose 1-phosphate = alpha-D-glucose 6-phosphate</text>
        <dbReference type="Rhea" id="RHEA:23536"/>
        <dbReference type="ChEBI" id="CHEBI:58225"/>
        <dbReference type="ChEBI" id="CHEBI:58601"/>
        <dbReference type="EC" id="5.4.2.2"/>
    </reaction>
</comment>
<keyword evidence="10" id="KW-0413">Isomerase</keyword>
<gene>
    <name evidence="19" type="ORF">H8693_07795</name>
</gene>
<proteinExistence type="inferred from homology"/>
<evidence type="ECO:0000256" key="2">
    <source>
        <dbReference type="ARBA" id="ARBA00001946"/>
    </source>
</evidence>
<comment type="pathway">
    <text evidence="4">Lipid metabolism.</text>
</comment>
<dbReference type="GO" id="GO:0004614">
    <property type="term" value="F:phosphoglucomutase activity"/>
    <property type="evidence" value="ECO:0007669"/>
    <property type="project" value="UniProtKB-EC"/>
</dbReference>
<sequence length="573" mass="62430">MDYKQAYAEWSAALAGTEYEAELERIAADPALLQDSFYQFLEFGTAGMRGTLALGTNRMNVFTVRRASEGLAAYILSTGKQDDGVAIAYDSRINSDVFAREAARVLADKGVKVYLYQMLHSVPQLSFTILHLHCIAGIVITASHNPPEYNGYKVYGADGGQLATEDAATVTNYINEVTDYLSYTPMSLDDAVEKGLVTYIGEDVDEVYYQKVESLQIDREVIARQADHLKIVYTPLFGTGNVPVRRILSDIGIRNLSVVKEQELPNGNFPGLKAPNPENRDVFTLAFQQADEIGANLIIATDPDCDRMGVCVRSKDGGFEVLTGNQIGCILMDYILSAKQSSFSGDEFVVKSVVSTAMADTIAAHYGVELRNVLTGFKFIAEQIKLSEASGKGRFLFGFEESYGYLSGTFVRDKDAAMASMLLAEAACHYDAKGMTLYDALQELYKKFGYFKEQVLSLTLAGMEGIAKIKGAVEALRQNPPAAFGEFAVTAVSDFMKNTKTQVATGAVSPIGLPATNMLYYDFDGGRVILRPSGTEPKLKAYVSIVSPDEADAQAKLSRLAATVKSLMAELTK</sequence>
<protein>
    <recommendedName>
        <fullName evidence="11">Phosphoglucomutase</fullName>
        <ecNumber evidence="6">5.4.2.2</ecNumber>
    </recommendedName>
    <alternativeName>
        <fullName evidence="13">Alpha-phosphoglucomutase</fullName>
    </alternativeName>
    <alternativeName>
        <fullName evidence="12">Glucose phosphomutase</fullName>
    </alternativeName>
</protein>
<dbReference type="InterPro" id="IPR016055">
    <property type="entry name" value="A-D-PHexomutase_a/b/a-I/II/III"/>
</dbReference>
<comment type="pathway">
    <text evidence="3">Glycolipid metabolism; diglucosyl-diacylglycerol biosynthesis.</text>
</comment>
<comment type="cofactor">
    <cofactor evidence="2">
        <name>Mg(2+)</name>
        <dbReference type="ChEBI" id="CHEBI:18420"/>
    </cofactor>
</comment>
<evidence type="ECO:0000259" key="16">
    <source>
        <dbReference type="Pfam" id="PF02878"/>
    </source>
</evidence>
<dbReference type="InterPro" id="IPR005845">
    <property type="entry name" value="A-D-PHexomutase_a/b/a-II"/>
</dbReference>
<evidence type="ECO:0000256" key="1">
    <source>
        <dbReference type="ARBA" id="ARBA00000443"/>
    </source>
</evidence>
<evidence type="ECO:0000256" key="6">
    <source>
        <dbReference type="ARBA" id="ARBA00012728"/>
    </source>
</evidence>
<dbReference type="InterPro" id="IPR005841">
    <property type="entry name" value="Alpha-D-phosphohexomutase_SF"/>
</dbReference>
<dbReference type="SUPFAM" id="SSF55957">
    <property type="entry name" value="Phosphoglucomutase, C-terminal domain"/>
    <property type="match status" value="1"/>
</dbReference>
<dbReference type="Pfam" id="PF00408">
    <property type="entry name" value="PGM_PMM_IV"/>
    <property type="match status" value="1"/>
</dbReference>
<feature type="domain" description="Alpha-D-phosphohexomutase C-terminal" evidence="15">
    <location>
        <begin position="517"/>
        <end position="554"/>
    </location>
</feature>
<keyword evidence="9 14" id="KW-0460">Magnesium</keyword>
<dbReference type="GO" id="GO:0005975">
    <property type="term" value="P:carbohydrate metabolic process"/>
    <property type="evidence" value="ECO:0007669"/>
    <property type="project" value="InterPro"/>
</dbReference>
<comment type="similarity">
    <text evidence="5 14">Belongs to the phosphohexose mutase family.</text>
</comment>
<evidence type="ECO:0000256" key="12">
    <source>
        <dbReference type="ARBA" id="ARBA00041398"/>
    </source>
</evidence>
<dbReference type="RefSeq" id="WP_249280509.1">
    <property type="nucleotide sequence ID" value="NZ_JACRSS010000003.1"/>
</dbReference>
<dbReference type="GO" id="GO:0000287">
    <property type="term" value="F:magnesium ion binding"/>
    <property type="evidence" value="ECO:0007669"/>
    <property type="project" value="InterPro"/>
</dbReference>
<dbReference type="EC" id="5.4.2.2" evidence="6"/>
<feature type="domain" description="Alpha-D-phosphohexomutase alpha/beta/alpha" evidence="16">
    <location>
        <begin position="42"/>
        <end position="178"/>
    </location>
</feature>
<organism evidence="19 20">
    <name type="scientific">Guopingia tenuis</name>
    <dbReference type="NCBI Taxonomy" id="2763656"/>
    <lineage>
        <taxon>Bacteria</taxon>
        <taxon>Bacillati</taxon>
        <taxon>Bacillota</taxon>
        <taxon>Clostridia</taxon>
        <taxon>Christensenellales</taxon>
        <taxon>Christensenellaceae</taxon>
        <taxon>Guopingia</taxon>
    </lineage>
</organism>
<keyword evidence="20" id="KW-1185">Reference proteome</keyword>